<evidence type="ECO:0000313" key="2">
    <source>
        <dbReference type="Proteomes" id="UP000012073"/>
    </source>
</evidence>
<dbReference type="Proteomes" id="UP000012073">
    <property type="component" value="Unassembled WGS sequence"/>
</dbReference>
<sequence length="148" mass="17016">MTQNLLIVRGCHAKHWYPAFRYNNDMSRSLWIDVVKRKTLIILIDDFRRDLFGNDLVKNGRSRQVDRWLSTLLRCHRERIWAERTLEQGPSSSLEGEAGQVIDRVLCPKSKSGPADDECHAKRDADCGDVVFFPSSARIVVQDGNFRG</sequence>
<gene>
    <name evidence="1" type="ORF">CHC_T00008069001</name>
</gene>
<dbReference type="AlphaFoldDB" id="R7Q125"/>
<dbReference type="RefSeq" id="XP_005712002.1">
    <property type="nucleotide sequence ID" value="XM_005711945.1"/>
</dbReference>
<dbReference type="EMBL" id="HG001477">
    <property type="protein sequence ID" value="CDF32337.1"/>
    <property type="molecule type" value="Genomic_DNA"/>
</dbReference>
<proteinExistence type="predicted"/>
<evidence type="ECO:0000313" key="1">
    <source>
        <dbReference type="EMBL" id="CDF32337.1"/>
    </source>
</evidence>
<accession>R7Q125</accession>
<protein>
    <submittedName>
        <fullName evidence="1">Uncharacterized protein</fullName>
    </submittedName>
</protein>
<name>R7Q125_CHOCR</name>
<keyword evidence="2" id="KW-1185">Reference proteome</keyword>
<reference evidence="2" key="1">
    <citation type="journal article" date="2013" name="Proc. Natl. Acad. Sci. U.S.A.">
        <title>Genome structure and metabolic features in the red seaweed Chondrus crispus shed light on evolution of the Archaeplastida.</title>
        <authorList>
            <person name="Collen J."/>
            <person name="Porcel B."/>
            <person name="Carre W."/>
            <person name="Ball S.G."/>
            <person name="Chaparro C."/>
            <person name="Tonon T."/>
            <person name="Barbeyron T."/>
            <person name="Michel G."/>
            <person name="Noel B."/>
            <person name="Valentin K."/>
            <person name="Elias M."/>
            <person name="Artiguenave F."/>
            <person name="Arun A."/>
            <person name="Aury J.M."/>
            <person name="Barbosa-Neto J.F."/>
            <person name="Bothwell J.H."/>
            <person name="Bouget F.Y."/>
            <person name="Brillet L."/>
            <person name="Cabello-Hurtado F."/>
            <person name="Capella-Gutierrez S."/>
            <person name="Charrier B."/>
            <person name="Cladiere L."/>
            <person name="Cock J.M."/>
            <person name="Coelho S.M."/>
            <person name="Colleoni C."/>
            <person name="Czjzek M."/>
            <person name="Da Silva C."/>
            <person name="Delage L."/>
            <person name="Denoeud F."/>
            <person name="Deschamps P."/>
            <person name="Dittami S.M."/>
            <person name="Gabaldon T."/>
            <person name="Gachon C.M."/>
            <person name="Groisillier A."/>
            <person name="Herve C."/>
            <person name="Jabbari K."/>
            <person name="Katinka M."/>
            <person name="Kloareg B."/>
            <person name="Kowalczyk N."/>
            <person name="Labadie K."/>
            <person name="Leblanc C."/>
            <person name="Lopez P.J."/>
            <person name="McLachlan D.H."/>
            <person name="Meslet-Cladiere L."/>
            <person name="Moustafa A."/>
            <person name="Nehr Z."/>
            <person name="Nyvall Collen P."/>
            <person name="Panaud O."/>
            <person name="Partensky F."/>
            <person name="Poulain J."/>
            <person name="Rensing S.A."/>
            <person name="Rousvoal S."/>
            <person name="Samson G."/>
            <person name="Symeonidi A."/>
            <person name="Weissenbach J."/>
            <person name="Zambounis A."/>
            <person name="Wincker P."/>
            <person name="Boyen C."/>
        </authorList>
    </citation>
    <scope>NUCLEOTIDE SEQUENCE [LARGE SCALE GENOMIC DNA]</scope>
    <source>
        <strain evidence="2">cv. Stackhouse</strain>
    </source>
</reference>
<dbReference type="Gramene" id="CDF32337">
    <property type="protein sequence ID" value="CDF32337"/>
    <property type="gene ID" value="CHC_T00008069001"/>
</dbReference>
<dbReference type="GeneID" id="17319743"/>
<organism evidence="1 2">
    <name type="scientific">Chondrus crispus</name>
    <name type="common">Carrageen Irish moss</name>
    <name type="synonym">Polymorpha crispa</name>
    <dbReference type="NCBI Taxonomy" id="2769"/>
    <lineage>
        <taxon>Eukaryota</taxon>
        <taxon>Rhodophyta</taxon>
        <taxon>Florideophyceae</taxon>
        <taxon>Rhodymeniophycidae</taxon>
        <taxon>Gigartinales</taxon>
        <taxon>Gigartinaceae</taxon>
        <taxon>Chondrus</taxon>
    </lineage>
</organism>
<dbReference type="KEGG" id="ccp:CHC_T00008069001"/>